<sequence>MADRTASQPRGRGLSRIENMDPLEAVGFVSRGDTKLLDPDAQEAYYKHVVHRYMRFCSVNSKDLDSAFQSLPKNRSDDPTKNPPVAMLPPQQPKRSTSKPHLHHHHHLHTPKFDSLKPHGTKSTADIQYSASKELSVLLLSLRKLREAILASGPKTSVVFARRVNNFCIRTGLLARHPPSYYPPLERLIRQIESKPNLLEDSETKEFVTYMILDYACRQDDLQAAYALRARSREAFGFQDSIVDNILVALTHGNWILFWRTRNQADGYSKALIYWAVDGVRRRALKAVGRSYLQVPVEYIVETCAGEKGSWEELAEKEQLGWRREGDKILIKVKRKPGVALPIS</sequence>
<keyword evidence="3" id="KW-1185">Reference proteome</keyword>
<dbReference type="VEuPathDB" id="FungiDB:AAP_01366"/>
<gene>
    <name evidence="2" type="ORF">AAP_01366</name>
</gene>
<dbReference type="OrthoDB" id="2100128at2759"/>
<proteinExistence type="predicted"/>
<dbReference type="Gene3D" id="1.25.40.990">
    <property type="match status" value="1"/>
</dbReference>
<dbReference type="PANTHER" id="PTHR39398:SF1">
    <property type="entry name" value="CSN8_PSMD8_EIF3K DOMAIN-CONTAINING PROTEIN"/>
    <property type="match status" value="1"/>
</dbReference>
<dbReference type="PANTHER" id="PTHR39398">
    <property type="entry name" value="YALI0F14311P"/>
    <property type="match status" value="1"/>
</dbReference>
<dbReference type="Proteomes" id="UP000242877">
    <property type="component" value="Unassembled WGS sequence"/>
</dbReference>
<feature type="compositionally biased region" description="Basic residues" evidence="1">
    <location>
        <begin position="96"/>
        <end position="110"/>
    </location>
</feature>
<evidence type="ECO:0000313" key="2">
    <source>
        <dbReference type="EMBL" id="KZZ95690.1"/>
    </source>
</evidence>
<evidence type="ECO:0000256" key="1">
    <source>
        <dbReference type="SAM" id="MobiDB-lite"/>
    </source>
</evidence>
<organism evidence="2 3">
    <name type="scientific">Ascosphaera apis ARSEF 7405</name>
    <dbReference type="NCBI Taxonomy" id="392613"/>
    <lineage>
        <taxon>Eukaryota</taxon>
        <taxon>Fungi</taxon>
        <taxon>Dikarya</taxon>
        <taxon>Ascomycota</taxon>
        <taxon>Pezizomycotina</taxon>
        <taxon>Eurotiomycetes</taxon>
        <taxon>Eurotiomycetidae</taxon>
        <taxon>Onygenales</taxon>
        <taxon>Ascosphaeraceae</taxon>
        <taxon>Ascosphaera</taxon>
    </lineage>
</organism>
<dbReference type="EMBL" id="AZGZ01000004">
    <property type="protein sequence ID" value="KZZ95690.1"/>
    <property type="molecule type" value="Genomic_DNA"/>
</dbReference>
<feature type="region of interest" description="Disordered" evidence="1">
    <location>
        <begin position="68"/>
        <end position="121"/>
    </location>
</feature>
<reference evidence="2 3" key="1">
    <citation type="journal article" date="2016" name="Genome Biol. Evol.">
        <title>Divergent and convergent evolution of fungal pathogenicity.</title>
        <authorList>
            <person name="Shang Y."/>
            <person name="Xiao G."/>
            <person name="Zheng P."/>
            <person name="Cen K."/>
            <person name="Zhan S."/>
            <person name="Wang C."/>
        </authorList>
    </citation>
    <scope>NUCLEOTIDE SEQUENCE [LARGE SCALE GENOMIC DNA]</scope>
    <source>
        <strain evidence="2 3">ARSEF 7405</strain>
    </source>
</reference>
<name>A0A166PBM8_9EURO</name>
<protein>
    <submittedName>
        <fullName evidence="2">SAC3/GANP/Nin1/mts3/eIF-3 p25</fullName>
    </submittedName>
</protein>
<accession>A0A166PBM8</accession>
<comment type="caution">
    <text evidence="2">The sequence shown here is derived from an EMBL/GenBank/DDBJ whole genome shotgun (WGS) entry which is preliminary data.</text>
</comment>
<evidence type="ECO:0000313" key="3">
    <source>
        <dbReference type="Proteomes" id="UP000242877"/>
    </source>
</evidence>
<dbReference type="AlphaFoldDB" id="A0A166PBM8"/>